<dbReference type="EMBL" id="VIWY01000005">
    <property type="protein sequence ID" value="TWG12943.1"/>
    <property type="molecule type" value="Genomic_DNA"/>
</dbReference>
<evidence type="ECO:0000256" key="1">
    <source>
        <dbReference type="SAM" id="MobiDB-lite"/>
    </source>
</evidence>
<dbReference type="InterPro" id="IPR051783">
    <property type="entry name" value="NAD(P)-dependent_oxidoreduct"/>
</dbReference>
<dbReference type="GO" id="GO:0004029">
    <property type="term" value="F:aldehyde dehydrogenase (NAD+) activity"/>
    <property type="evidence" value="ECO:0007669"/>
    <property type="project" value="TreeGrafter"/>
</dbReference>
<proteinExistence type="predicted"/>
<accession>A0A561VMW5</accession>
<gene>
    <name evidence="3" type="ORF">FHX34_105811</name>
</gene>
<evidence type="ECO:0000313" key="4">
    <source>
        <dbReference type="Proteomes" id="UP000320239"/>
    </source>
</evidence>
<dbReference type="Proteomes" id="UP000320239">
    <property type="component" value="Unassembled WGS sequence"/>
</dbReference>
<evidence type="ECO:0000259" key="2">
    <source>
        <dbReference type="Pfam" id="PF01370"/>
    </source>
</evidence>
<dbReference type="GO" id="GO:0005737">
    <property type="term" value="C:cytoplasm"/>
    <property type="evidence" value="ECO:0007669"/>
    <property type="project" value="TreeGrafter"/>
</dbReference>
<reference evidence="3 4" key="1">
    <citation type="submission" date="2019-06" db="EMBL/GenBank/DDBJ databases">
        <title>Sequencing the genomes of 1000 actinobacteria strains.</title>
        <authorList>
            <person name="Klenk H.-P."/>
        </authorList>
    </citation>
    <scope>NUCLEOTIDE SEQUENCE [LARGE SCALE GENOMIC DNA]</scope>
    <source>
        <strain evidence="3 4">DSM 43866</strain>
    </source>
</reference>
<dbReference type="Gene3D" id="3.40.50.720">
    <property type="entry name" value="NAD(P)-binding Rossmann-like Domain"/>
    <property type="match status" value="1"/>
</dbReference>
<dbReference type="RefSeq" id="WP_122978552.1">
    <property type="nucleotide sequence ID" value="NZ_BOMX01000091.1"/>
</dbReference>
<dbReference type="Pfam" id="PF01370">
    <property type="entry name" value="Epimerase"/>
    <property type="match status" value="1"/>
</dbReference>
<dbReference type="AlphaFoldDB" id="A0A561VMW5"/>
<protein>
    <submittedName>
        <fullName evidence="3">Nucleoside-diphosphate-sugar epimerase</fullName>
    </submittedName>
</protein>
<dbReference type="InterPro" id="IPR001509">
    <property type="entry name" value="Epimerase_deHydtase"/>
</dbReference>
<dbReference type="SUPFAM" id="SSF51735">
    <property type="entry name" value="NAD(P)-binding Rossmann-fold domains"/>
    <property type="match status" value="1"/>
</dbReference>
<evidence type="ECO:0000313" key="3">
    <source>
        <dbReference type="EMBL" id="TWG12943.1"/>
    </source>
</evidence>
<name>A0A561VMW5_ACTTI</name>
<keyword evidence="4" id="KW-1185">Reference proteome</keyword>
<dbReference type="OrthoDB" id="9801773at2"/>
<dbReference type="InterPro" id="IPR036291">
    <property type="entry name" value="NAD(P)-bd_dom_sf"/>
</dbReference>
<feature type="domain" description="NAD-dependent epimerase/dehydratase" evidence="2">
    <location>
        <begin position="3"/>
        <end position="215"/>
    </location>
</feature>
<dbReference type="PANTHER" id="PTHR48079:SF6">
    <property type="entry name" value="NAD(P)-BINDING DOMAIN-CONTAINING PROTEIN-RELATED"/>
    <property type="match status" value="1"/>
</dbReference>
<dbReference type="PANTHER" id="PTHR48079">
    <property type="entry name" value="PROTEIN YEEZ"/>
    <property type="match status" value="1"/>
</dbReference>
<feature type="region of interest" description="Disordered" evidence="1">
    <location>
        <begin position="245"/>
        <end position="265"/>
    </location>
</feature>
<comment type="caution">
    <text evidence="3">The sequence shown here is derived from an EMBL/GenBank/DDBJ whole genome shotgun (WGS) entry which is preliminary data.</text>
</comment>
<organism evidence="3 4">
    <name type="scientific">Actinoplanes teichomyceticus</name>
    <dbReference type="NCBI Taxonomy" id="1867"/>
    <lineage>
        <taxon>Bacteria</taxon>
        <taxon>Bacillati</taxon>
        <taxon>Actinomycetota</taxon>
        <taxon>Actinomycetes</taxon>
        <taxon>Micromonosporales</taxon>
        <taxon>Micromonosporaceae</taxon>
        <taxon>Actinoplanes</taxon>
    </lineage>
</organism>
<sequence length="279" mass="29050">MHVFLAGGSGVLGAAVIPLLTAAGHRVTATTRTPSKTAALGRLGAKPVLLDALDGEAVSAAVGAARPDAVLHLLTDLGAGNSASNARLRTVGTRHLVDAADRHGVRRMVAESISWVYRPGPTPAGESEPLDVDAAEPRRTTVVAVQALETAVRELPEGVVLRFGQLYGPGTWYAPQGRFAHDARAGRLPATETVASFIHVADAARAAVLALAWPAGVWNIVDDEPAPGREWAPVFAAAVGAPRPAVTSTGDLGRPVSNSRARRHGLDLEHPSWRSGFAR</sequence>